<name>A0A1A9WNA7_9MUSC</name>
<organism evidence="2 3">
    <name type="scientific">Glossina brevipalpis</name>
    <dbReference type="NCBI Taxonomy" id="37001"/>
    <lineage>
        <taxon>Eukaryota</taxon>
        <taxon>Metazoa</taxon>
        <taxon>Ecdysozoa</taxon>
        <taxon>Arthropoda</taxon>
        <taxon>Hexapoda</taxon>
        <taxon>Insecta</taxon>
        <taxon>Pterygota</taxon>
        <taxon>Neoptera</taxon>
        <taxon>Endopterygota</taxon>
        <taxon>Diptera</taxon>
        <taxon>Brachycera</taxon>
        <taxon>Muscomorpha</taxon>
        <taxon>Hippoboscoidea</taxon>
        <taxon>Glossinidae</taxon>
        <taxon>Glossina</taxon>
    </lineage>
</organism>
<feature type="transmembrane region" description="Helical" evidence="1">
    <location>
        <begin position="41"/>
        <end position="64"/>
    </location>
</feature>
<dbReference type="EnsemblMetazoa" id="GBRI025916-RA">
    <property type="protein sequence ID" value="GBRI025916-PA"/>
    <property type="gene ID" value="GBRI025916"/>
</dbReference>
<keyword evidence="1" id="KW-0472">Membrane</keyword>
<dbReference type="Proteomes" id="UP000091820">
    <property type="component" value="Unassembled WGS sequence"/>
</dbReference>
<keyword evidence="3" id="KW-1185">Reference proteome</keyword>
<accession>A0A1A9WNA7</accession>
<dbReference type="VEuPathDB" id="VectorBase:GBRI025916"/>
<evidence type="ECO:0000256" key="1">
    <source>
        <dbReference type="SAM" id="Phobius"/>
    </source>
</evidence>
<evidence type="ECO:0000313" key="3">
    <source>
        <dbReference type="Proteomes" id="UP000091820"/>
    </source>
</evidence>
<dbReference type="AlphaFoldDB" id="A0A1A9WNA7"/>
<sequence length="140" mass="16350">MTPQSYNLDKKTYAAYRLDCTKRTIVPSSSSSSRVDQFDCLVATAVVVWLNIYMVVHLRFKLMLMMTTTMKRRQSDVNAEELVDVTRTYDDGNKEREDEMAAWYYCCCYYYRSCYNRCTHANGVNPQCNVQHNMSNNVKA</sequence>
<evidence type="ECO:0000313" key="2">
    <source>
        <dbReference type="EnsemblMetazoa" id="GBRI025916-PA"/>
    </source>
</evidence>
<reference evidence="2" key="2">
    <citation type="submission" date="2020-05" db="UniProtKB">
        <authorList>
            <consortium name="EnsemblMetazoa"/>
        </authorList>
    </citation>
    <scope>IDENTIFICATION</scope>
    <source>
        <strain evidence="2">IAEA</strain>
    </source>
</reference>
<reference evidence="3" key="1">
    <citation type="submission" date="2014-03" db="EMBL/GenBank/DDBJ databases">
        <authorList>
            <person name="Aksoy S."/>
            <person name="Warren W."/>
            <person name="Wilson R.K."/>
        </authorList>
    </citation>
    <scope>NUCLEOTIDE SEQUENCE [LARGE SCALE GENOMIC DNA]</scope>
    <source>
        <strain evidence="3">IAEA</strain>
    </source>
</reference>
<proteinExistence type="predicted"/>
<protein>
    <submittedName>
        <fullName evidence="2">Uncharacterized protein</fullName>
    </submittedName>
</protein>
<keyword evidence="1" id="KW-1133">Transmembrane helix</keyword>
<keyword evidence="1" id="KW-0812">Transmembrane</keyword>